<feature type="compositionally biased region" description="Polar residues" evidence="1">
    <location>
        <begin position="1269"/>
        <end position="1306"/>
    </location>
</feature>
<keyword evidence="4" id="KW-0378">Hydrolase</keyword>
<dbReference type="CDD" id="cd00121">
    <property type="entry name" value="MATH"/>
    <property type="match status" value="1"/>
</dbReference>
<dbReference type="GO" id="GO:0005829">
    <property type="term" value="C:cytosol"/>
    <property type="evidence" value="ECO:0007669"/>
    <property type="project" value="TreeGrafter"/>
</dbReference>
<gene>
    <name evidence="4" type="ORF">TAT_000262900</name>
    <name evidence="3" type="ORF">TAV_000263200</name>
</gene>
<dbReference type="InterPro" id="IPR002083">
    <property type="entry name" value="MATH/TRAF_dom"/>
</dbReference>
<name>A0A3B0NER3_THEAN</name>
<dbReference type="InterPro" id="IPR050164">
    <property type="entry name" value="Peptidase_C19"/>
</dbReference>
<dbReference type="EMBL" id="UIVS01000003">
    <property type="protein sequence ID" value="SVP92834.1"/>
    <property type="molecule type" value="Genomic_DNA"/>
</dbReference>
<dbReference type="InterPro" id="IPR001394">
    <property type="entry name" value="Peptidase_C19_UCH"/>
</dbReference>
<dbReference type="GO" id="GO:0005634">
    <property type="term" value="C:nucleus"/>
    <property type="evidence" value="ECO:0007669"/>
    <property type="project" value="TreeGrafter"/>
</dbReference>
<dbReference type="PROSITE" id="PS00973">
    <property type="entry name" value="USP_2"/>
    <property type="match status" value="1"/>
</dbReference>
<dbReference type="InterPro" id="IPR028889">
    <property type="entry name" value="USP"/>
</dbReference>
<evidence type="ECO:0000313" key="4">
    <source>
        <dbReference type="EMBL" id="SVP93636.1"/>
    </source>
</evidence>
<dbReference type="SUPFAM" id="SSF49599">
    <property type="entry name" value="TRAF domain-like"/>
    <property type="match status" value="1"/>
</dbReference>
<dbReference type="SUPFAM" id="SSF54001">
    <property type="entry name" value="Cysteine proteinases"/>
    <property type="match status" value="1"/>
</dbReference>
<evidence type="ECO:0000256" key="1">
    <source>
        <dbReference type="SAM" id="MobiDB-lite"/>
    </source>
</evidence>
<reference evidence="4" key="1">
    <citation type="submission" date="2018-07" db="EMBL/GenBank/DDBJ databases">
        <authorList>
            <person name="Quirk P.G."/>
            <person name="Krulwich T.A."/>
        </authorList>
    </citation>
    <scope>NUCLEOTIDE SEQUENCE</scope>
    <source>
        <strain evidence="4">Anand</strain>
    </source>
</reference>
<evidence type="ECO:0000259" key="2">
    <source>
        <dbReference type="PROSITE" id="PS50235"/>
    </source>
</evidence>
<protein>
    <submittedName>
        <fullName evidence="4">Ubiquitin carboxyl-terminal hydrolase, putative</fullName>
    </submittedName>
</protein>
<proteinExistence type="predicted"/>
<dbReference type="PANTHER" id="PTHR24006">
    <property type="entry name" value="UBIQUITIN CARBOXYL-TERMINAL HYDROLASE"/>
    <property type="match status" value="1"/>
</dbReference>
<dbReference type="EMBL" id="UIVT01000003">
    <property type="protein sequence ID" value="SVP93636.1"/>
    <property type="molecule type" value="Genomic_DNA"/>
</dbReference>
<feature type="region of interest" description="Disordered" evidence="1">
    <location>
        <begin position="253"/>
        <end position="275"/>
    </location>
</feature>
<evidence type="ECO:0000313" key="3">
    <source>
        <dbReference type="EMBL" id="SVP92834.1"/>
    </source>
</evidence>
<dbReference type="VEuPathDB" id="PiroplasmaDB:TA04875"/>
<dbReference type="PROSITE" id="PS00972">
    <property type="entry name" value="USP_1"/>
    <property type="match status" value="1"/>
</dbReference>
<dbReference type="PROSITE" id="PS50235">
    <property type="entry name" value="USP_3"/>
    <property type="match status" value="1"/>
</dbReference>
<dbReference type="GO" id="GO:0004843">
    <property type="term" value="F:cysteine-type deubiquitinase activity"/>
    <property type="evidence" value="ECO:0007669"/>
    <property type="project" value="InterPro"/>
</dbReference>
<dbReference type="Gene3D" id="2.60.210.10">
    <property type="entry name" value="Apoptosis, Tumor Necrosis Factor Receptor Associated Protein 2, Chain A"/>
    <property type="match status" value="1"/>
</dbReference>
<dbReference type="GO" id="GO:0031647">
    <property type="term" value="P:regulation of protein stability"/>
    <property type="evidence" value="ECO:0007669"/>
    <property type="project" value="TreeGrafter"/>
</dbReference>
<feature type="region of interest" description="Disordered" evidence="1">
    <location>
        <begin position="1111"/>
        <end position="1159"/>
    </location>
</feature>
<dbReference type="Pfam" id="PF00443">
    <property type="entry name" value="UCH"/>
    <property type="match status" value="1"/>
</dbReference>
<feature type="domain" description="USP" evidence="2">
    <location>
        <begin position="196"/>
        <end position="601"/>
    </location>
</feature>
<feature type="compositionally biased region" description="Low complexity" evidence="1">
    <location>
        <begin position="1116"/>
        <end position="1157"/>
    </location>
</feature>
<feature type="region of interest" description="Disordered" evidence="1">
    <location>
        <begin position="1267"/>
        <end position="1318"/>
    </location>
</feature>
<dbReference type="GO" id="GO:0016579">
    <property type="term" value="P:protein deubiquitination"/>
    <property type="evidence" value="ECO:0007669"/>
    <property type="project" value="InterPro"/>
</dbReference>
<dbReference type="InterPro" id="IPR008974">
    <property type="entry name" value="TRAF-like"/>
</dbReference>
<sequence>MSQSSDSSESMIPPPMLNETELVVSNFRDKVIGRLSLSLQRGDSVEKIKEVFSPAIYSEWKELPNFVFRIMLFPVCPHTEDASSLSQLKISAYIEAKKRPDWPENWICYGTRFTIIVINVSEPHASIFKRDSFNFSRTETDRGWQGIISHSQILENGFLNRNGDLILRAGVYPTGPEIDRSARDPNYNCRLATGFVGLQNHGATCYMNALLQSLYSITKFRKSVYSLNFDLNNLIGQKSFKIIQKYTNNLQNKDEEKMELDNPYPESNLPTSRPSDDPYSIGLDMDWDEVLDELEEKDYCNLLLEEEVEKRKAPSLSLALQNLFYLLNYSETPPACKELMKSFGWDSSDMFTQQDSHELLKLLLDKMEEQMKGTPVEGSVKNIFEGEMETYIECIDIEYKSCRRETFEDIQLDVQGCDNIYESLDKLTAPELLAGENMYEAKGHGKQRANKGIRFLKFPPVVIFLLKRFTFDLSKMDTVKLNNRFEFYKEISLSQYIQNDTNKIVDGDYVLQAVSVHHGSINSGHYYAFAKNEDSWFRFDDEIVTRVSEYAAINDNFGGEDQECYNYLTTNPNNPSIYSNHMNRYRRSKVYNAYILIYVLKSKKDEILGEVDMLKENYQMLRRYRIQRLLHSLRSKTRERLNSFVKVKVFTPEEFEGNTLLNQHFNTWPNKLVLKHDKSNSISELISQITDDLDIEEDSYVNYYVLGLNKQFNKFLSISDLKNKHKIPVETISDLVQLLRREYYQQFDPTLYLLKTTSAPTVDSQDTIPKNTNGLFVPSINISSTSLMQRSASLLGSAGLLKSVASEKTFLIIKYYDIFTKDHENNLKCLKMVYINPQRNVSQLVPLVVEQLINFMSNNLVTPYRLKDLNKLLENIRSGRVSEDNLVNTSFESIPTETIPKSDTDTNGFNSDTNTITDVELNLNTNDTIDGDEDRRINMLMRNESLHLCWFIEIDNNFSNLALGKKLEDQLTNGDVLVCNFRPTDEMRQEIEQVEKKTNQKEDFETTKPSFKSENTNHFIISSSEIYLKSMGLEPDESLKQYRNLQQKWLLEQENKLKLHQLYNFSIYDYPSFIQWKLNNIQVTFKLYDPLQLLSTWKNCSNSIILDTDSTNGVGTKDTNSSTNTKDSTVVPGTVGTTSTKDTLTTGTNTNSNTTGDNVDDVENIKSIELVVDLRMPCKHILRYVSWLLGVDPCHVLIFNGNPQNFETIGSHLYSLDDFSNRDNSLGYTQKPLIHLFTIQGNLVMPNNLNLYHNPASARLSQRLSQSLDPNLTGDNTNSNVDTGNNTGDPTSHSTEDNTNTHTNPDTADPVDTIDPNVDLVDQNDLEDIRNDYDELEDLRSEYDDEGVGRRTGRYNLRLLNSFRRQTHEENVIHMGVLFEPYYNWNYKFNDETINIVGQIFNEKAQIISALMCKVPTNFTVGQLCNFVSNNYESLNSSNKRVKQTRTDSTDPALLLVDVITSLYTIVDLDTKVLELPQYSNTSIRNLFSAPLRFVPNWTPEQHELIHQKKLCPLTVFHQTSDHEYFGHPFQVLVPPTWNFLQIKTHIKNTLDVPKKLWDRWTFYQVTDSHARTWKSNDDLLDWDNSNIKLLAEHPKPYEKSKNFGIMKIT</sequence>
<dbReference type="PANTHER" id="PTHR24006:SF644">
    <property type="entry name" value="UBIQUITIN CARBOXYL-TERMINAL HYDROLASE 7"/>
    <property type="match status" value="1"/>
</dbReference>
<dbReference type="Gene3D" id="3.90.70.10">
    <property type="entry name" value="Cysteine proteinases"/>
    <property type="match status" value="1"/>
</dbReference>
<dbReference type="InterPro" id="IPR038765">
    <property type="entry name" value="Papain-like_cys_pep_sf"/>
</dbReference>
<accession>A0A3B0NER3</accession>
<organism evidence="4">
    <name type="scientific">Theileria annulata</name>
    <dbReference type="NCBI Taxonomy" id="5874"/>
    <lineage>
        <taxon>Eukaryota</taxon>
        <taxon>Sar</taxon>
        <taxon>Alveolata</taxon>
        <taxon>Apicomplexa</taxon>
        <taxon>Aconoidasida</taxon>
        <taxon>Piroplasmida</taxon>
        <taxon>Theileriidae</taxon>
        <taxon>Theileria</taxon>
    </lineage>
</organism>
<dbReference type="InterPro" id="IPR018200">
    <property type="entry name" value="USP_CS"/>
</dbReference>